<keyword evidence="2" id="KW-0472">Membrane</keyword>
<dbReference type="KEGG" id="niy:FQ775_21275"/>
<dbReference type="OrthoDB" id="7926359at2"/>
<evidence type="ECO:0000256" key="2">
    <source>
        <dbReference type="SAM" id="Phobius"/>
    </source>
</evidence>
<evidence type="ECO:0000313" key="3">
    <source>
        <dbReference type="EMBL" id="QDZ02698.1"/>
    </source>
</evidence>
<protein>
    <recommendedName>
        <fullName evidence="5">Flagellar protein</fullName>
    </recommendedName>
</protein>
<proteinExistence type="predicted"/>
<gene>
    <name evidence="3" type="ORF">FQ775_21275</name>
</gene>
<organism evidence="3 4">
    <name type="scientific">Nitratireductor mangrovi</name>
    <dbReference type="NCBI Taxonomy" id="2599600"/>
    <lineage>
        <taxon>Bacteria</taxon>
        <taxon>Pseudomonadati</taxon>
        <taxon>Pseudomonadota</taxon>
        <taxon>Alphaproteobacteria</taxon>
        <taxon>Hyphomicrobiales</taxon>
        <taxon>Phyllobacteriaceae</taxon>
        <taxon>Nitratireductor</taxon>
    </lineage>
</organism>
<feature type="region of interest" description="Disordered" evidence="1">
    <location>
        <begin position="1"/>
        <end position="45"/>
    </location>
</feature>
<evidence type="ECO:0008006" key="5">
    <source>
        <dbReference type="Google" id="ProtNLM"/>
    </source>
</evidence>
<keyword evidence="2" id="KW-1133">Transmembrane helix</keyword>
<evidence type="ECO:0000256" key="1">
    <source>
        <dbReference type="SAM" id="MobiDB-lite"/>
    </source>
</evidence>
<dbReference type="EMBL" id="CP042301">
    <property type="protein sequence ID" value="QDZ02698.1"/>
    <property type="molecule type" value="Genomic_DNA"/>
</dbReference>
<reference evidence="3" key="1">
    <citation type="submission" date="2020-04" db="EMBL/GenBank/DDBJ databases">
        <title>Nitratireductor sp. nov. isolated from mangrove soil.</title>
        <authorList>
            <person name="Ye Y."/>
        </authorList>
    </citation>
    <scope>NUCLEOTIDE SEQUENCE</scope>
    <source>
        <strain evidence="3">SY7</strain>
    </source>
</reference>
<name>A0A5B8L598_9HYPH</name>
<dbReference type="Proteomes" id="UP000321389">
    <property type="component" value="Chromosome"/>
</dbReference>
<sequence>MASWHPFRGRKPIAGEPSLAGTPPRASSKAAAPGKTSRNAGGKKGRFKIGDAVLTGLGLGLGAASFTFPWYVFFNQEQFGVRVVNFEEVERDSDLSGPFYTHQVEWKPRRLSPEEVAELPLDFVPTGTVRDRLDSPDTTGSVQPFPKREPSYALVHVANGRAMIQDARGFWVVERGSILPDNTRVVAIEQQSGKWVLRTSDDRVVEIAN</sequence>
<keyword evidence="2" id="KW-0812">Transmembrane</keyword>
<keyword evidence="4" id="KW-1185">Reference proteome</keyword>
<dbReference type="AlphaFoldDB" id="A0A5B8L598"/>
<accession>A0A5B8L598</accession>
<feature type="transmembrane region" description="Helical" evidence="2">
    <location>
        <begin position="52"/>
        <end position="73"/>
    </location>
</feature>
<dbReference type="RefSeq" id="WP_146301333.1">
    <property type="nucleotide sequence ID" value="NZ_CP042301.2"/>
</dbReference>
<evidence type="ECO:0000313" key="4">
    <source>
        <dbReference type="Proteomes" id="UP000321389"/>
    </source>
</evidence>